<evidence type="ECO:0000256" key="6">
    <source>
        <dbReference type="RuleBase" id="RU000682"/>
    </source>
</evidence>
<reference evidence="9 10" key="1">
    <citation type="submission" date="2021-04" db="EMBL/GenBank/DDBJ databases">
        <authorList>
            <person name="Bliznina A."/>
        </authorList>
    </citation>
    <scope>NUCLEOTIDE SEQUENCE [LARGE SCALE GENOMIC DNA]</scope>
</reference>
<dbReference type="SUPFAM" id="SSF47413">
    <property type="entry name" value="lambda repressor-like DNA-binding domains"/>
    <property type="match status" value="1"/>
</dbReference>
<dbReference type="Gene3D" id="1.10.10.60">
    <property type="entry name" value="Homeodomain-like"/>
    <property type="match status" value="1"/>
</dbReference>
<evidence type="ECO:0000313" key="10">
    <source>
        <dbReference type="Proteomes" id="UP001158576"/>
    </source>
</evidence>
<protein>
    <submittedName>
        <fullName evidence="9">Oidioi.mRNA.OKI2018_I69.XSR.g16089.t1.cds</fullName>
    </submittedName>
</protein>
<evidence type="ECO:0000313" key="9">
    <source>
        <dbReference type="EMBL" id="CAG5098920.1"/>
    </source>
</evidence>
<keyword evidence="10" id="KW-1185">Reference proteome</keyword>
<dbReference type="SMART" id="SM00352">
    <property type="entry name" value="POU"/>
    <property type="match status" value="1"/>
</dbReference>
<dbReference type="EMBL" id="OU015569">
    <property type="protein sequence ID" value="CAG5098920.1"/>
    <property type="molecule type" value="Genomic_DNA"/>
</dbReference>
<feature type="DNA-binding region" description="Homeobox" evidence="5">
    <location>
        <begin position="190"/>
        <end position="249"/>
    </location>
</feature>
<evidence type="ECO:0000256" key="4">
    <source>
        <dbReference type="ARBA" id="ARBA00023242"/>
    </source>
</evidence>
<dbReference type="Proteomes" id="UP001158576">
    <property type="component" value="Chromosome XSR"/>
</dbReference>
<dbReference type="CDD" id="cd00086">
    <property type="entry name" value="homeodomain"/>
    <property type="match status" value="1"/>
</dbReference>
<keyword evidence="4 5" id="KW-0539">Nucleus</keyword>
<sequence>MYLDGYLDSGSFFDATDPSWTSYLQFQIQMENYFKTISPQEVNPFPAASELLSSSVEAPVAVGRERKEKRSYKYKVAALKAANAALLQPLKQIHNTISQEEKEENISEGFIMLVKRVRIRLGFTQSDLGSSLGAMYGKQFSQTTICRFESRQLSSSNMKRLVPLLKRWVDDAETNPAQVIQKTNEEVIKKTKKRDVSEPDVAAILEKQFLKNSKPTAAQLSVMARSLDLDKEALRNWYTRQKSNSITLA</sequence>
<dbReference type="InterPro" id="IPR000327">
    <property type="entry name" value="POU_dom"/>
</dbReference>
<dbReference type="InterPro" id="IPR001356">
    <property type="entry name" value="HD"/>
</dbReference>
<evidence type="ECO:0000256" key="1">
    <source>
        <dbReference type="ARBA" id="ARBA00004123"/>
    </source>
</evidence>
<evidence type="ECO:0000256" key="3">
    <source>
        <dbReference type="ARBA" id="ARBA00023155"/>
    </source>
</evidence>
<dbReference type="SUPFAM" id="SSF46689">
    <property type="entry name" value="Homeodomain-like"/>
    <property type="match status" value="1"/>
</dbReference>
<keyword evidence="3 5" id="KW-0371">Homeobox</keyword>
<accession>A0ABN7SK29</accession>
<evidence type="ECO:0000259" key="8">
    <source>
        <dbReference type="PROSITE" id="PS51179"/>
    </source>
</evidence>
<proteinExistence type="predicted"/>
<gene>
    <name evidence="9" type="ORF">OKIOD_LOCUS7647</name>
</gene>
<dbReference type="InterPro" id="IPR010982">
    <property type="entry name" value="Lambda_DNA-bd_dom_sf"/>
</dbReference>
<feature type="domain" description="Homeobox" evidence="7">
    <location>
        <begin position="188"/>
        <end position="248"/>
    </location>
</feature>
<comment type="subcellular location">
    <subcellularLocation>
        <location evidence="1 5 6">Nucleus</location>
    </subcellularLocation>
</comment>
<keyword evidence="2 5" id="KW-0238">DNA-binding</keyword>
<feature type="domain" description="POU-specific" evidence="8">
    <location>
        <begin position="99"/>
        <end position="173"/>
    </location>
</feature>
<dbReference type="PANTHER" id="PTHR11636:SF89">
    <property type="entry name" value="POU DOMAIN PROTEIN 2, ISOFORM B-RELATED"/>
    <property type="match status" value="1"/>
</dbReference>
<dbReference type="InterPro" id="IPR009057">
    <property type="entry name" value="Homeodomain-like_sf"/>
</dbReference>
<dbReference type="InterPro" id="IPR013847">
    <property type="entry name" value="POU"/>
</dbReference>
<dbReference type="PROSITE" id="PS50071">
    <property type="entry name" value="HOMEOBOX_2"/>
    <property type="match status" value="1"/>
</dbReference>
<dbReference type="PANTHER" id="PTHR11636">
    <property type="entry name" value="POU DOMAIN"/>
    <property type="match status" value="1"/>
</dbReference>
<dbReference type="PRINTS" id="PR00028">
    <property type="entry name" value="POUDOMAIN"/>
</dbReference>
<dbReference type="InterPro" id="IPR050255">
    <property type="entry name" value="POU_domain_TF"/>
</dbReference>
<dbReference type="PROSITE" id="PS51179">
    <property type="entry name" value="POU_3"/>
    <property type="match status" value="1"/>
</dbReference>
<evidence type="ECO:0000259" key="7">
    <source>
        <dbReference type="PROSITE" id="PS50071"/>
    </source>
</evidence>
<evidence type="ECO:0000256" key="5">
    <source>
        <dbReference type="PROSITE-ProRule" id="PRU00108"/>
    </source>
</evidence>
<evidence type="ECO:0000256" key="2">
    <source>
        <dbReference type="ARBA" id="ARBA00023125"/>
    </source>
</evidence>
<name>A0ABN7SK29_OIKDI</name>
<dbReference type="Gene3D" id="1.10.260.40">
    <property type="entry name" value="lambda repressor-like DNA-binding domains"/>
    <property type="match status" value="1"/>
</dbReference>
<dbReference type="Pfam" id="PF00157">
    <property type="entry name" value="Pou"/>
    <property type="match status" value="1"/>
</dbReference>
<dbReference type="Pfam" id="PF00046">
    <property type="entry name" value="Homeodomain"/>
    <property type="match status" value="1"/>
</dbReference>
<organism evidence="9 10">
    <name type="scientific">Oikopleura dioica</name>
    <name type="common">Tunicate</name>
    <dbReference type="NCBI Taxonomy" id="34765"/>
    <lineage>
        <taxon>Eukaryota</taxon>
        <taxon>Metazoa</taxon>
        <taxon>Chordata</taxon>
        <taxon>Tunicata</taxon>
        <taxon>Appendicularia</taxon>
        <taxon>Copelata</taxon>
        <taxon>Oikopleuridae</taxon>
        <taxon>Oikopleura</taxon>
    </lineage>
</organism>